<dbReference type="SUPFAM" id="SSF53822">
    <property type="entry name" value="Periplasmic binding protein-like I"/>
    <property type="match status" value="1"/>
</dbReference>
<evidence type="ECO:0000256" key="3">
    <source>
        <dbReference type="ARBA" id="ARBA00023163"/>
    </source>
</evidence>
<dbReference type="EMBL" id="FWDO01000005">
    <property type="protein sequence ID" value="SLM19224.1"/>
    <property type="molecule type" value="Genomic_DNA"/>
</dbReference>
<keyword evidence="1" id="KW-0805">Transcription regulation</keyword>
<keyword evidence="2" id="KW-0238">DNA-binding</keyword>
<feature type="domain" description="HTH lacI-type" evidence="5">
    <location>
        <begin position="1"/>
        <end position="55"/>
    </location>
</feature>
<feature type="region of interest" description="Disordered" evidence="4">
    <location>
        <begin position="340"/>
        <end position="364"/>
    </location>
</feature>
<evidence type="ECO:0000256" key="1">
    <source>
        <dbReference type="ARBA" id="ARBA00023015"/>
    </source>
</evidence>
<dbReference type="PROSITE" id="PS50932">
    <property type="entry name" value="HTH_LACI_2"/>
    <property type="match status" value="1"/>
</dbReference>
<name>A0A3P3XSU7_9SPIR</name>
<evidence type="ECO:0000313" key="6">
    <source>
        <dbReference type="EMBL" id="SLM19224.1"/>
    </source>
</evidence>
<protein>
    <submittedName>
        <fullName evidence="6">Transcriptional regulator, LacI family</fullName>
    </submittedName>
</protein>
<dbReference type="Gene3D" id="1.10.260.40">
    <property type="entry name" value="lambda repressor-like DNA-binding domains"/>
    <property type="match status" value="1"/>
</dbReference>
<sequence>MTVREIAEKAGVSIGTVDRVLHNRGRVSPKTKASILAIIEQSGYTPNPIARHLKLNKKYPFAVIMPVSDEDSGYWRIACAGIQKAQKELAAFGVSVKRFEFNRYVRASFAKAMASFDPMQFAGLLIAPVIPDETTALLSRLPANYPVVFFDAQIPTFKPLTRIGQNAYQSGLLAGRLLEAFSSRSGPYVIVGTHSEDYHIRRRIEGFNAYFEHLAYEVHLRECFDIEHREKREHFTRLLLQEFSSIDGVFVTNASVHGIAADLNRRPGQKHITVVGYDLVPENIRQIEARTIDCIISQRQEQQGYQGIYQLYRSVVLGQSVEPEIEMPIDIHLRENLPTESHGETQKAEVHVSKHSESSLCEEA</sequence>
<evidence type="ECO:0000256" key="4">
    <source>
        <dbReference type="SAM" id="MobiDB-lite"/>
    </source>
</evidence>
<keyword evidence="3" id="KW-0804">Transcription</keyword>
<dbReference type="PANTHER" id="PTHR30146:SF144">
    <property type="entry name" value="LACI-FAMILY TRANSCRIPTION REGULATOR"/>
    <property type="match status" value="1"/>
</dbReference>
<dbReference type="GO" id="GO:0003700">
    <property type="term" value="F:DNA-binding transcription factor activity"/>
    <property type="evidence" value="ECO:0007669"/>
    <property type="project" value="TreeGrafter"/>
</dbReference>
<dbReference type="PROSITE" id="PS00356">
    <property type="entry name" value="HTH_LACI_1"/>
    <property type="match status" value="1"/>
</dbReference>
<evidence type="ECO:0000259" key="5">
    <source>
        <dbReference type="PROSITE" id="PS50932"/>
    </source>
</evidence>
<gene>
    <name evidence="6" type="ORF">SPIRO4BDMA_50739</name>
</gene>
<dbReference type="SUPFAM" id="SSF47413">
    <property type="entry name" value="lambda repressor-like DNA-binding domains"/>
    <property type="match status" value="1"/>
</dbReference>
<proteinExistence type="predicted"/>
<dbReference type="InterPro" id="IPR000843">
    <property type="entry name" value="HTH_LacI"/>
</dbReference>
<dbReference type="Gene3D" id="3.40.50.2300">
    <property type="match status" value="2"/>
</dbReference>
<organism evidence="6">
    <name type="scientific">uncultured spirochete</name>
    <dbReference type="NCBI Taxonomy" id="156406"/>
    <lineage>
        <taxon>Bacteria</taxon>
        <taxon>Pseudomonadati</taxon>
        <taxon>Spirochaetota</taxon>
        <taxon>Spirochaetia</taxon>
        <taxon>Spirochaetales</taxon>
        <taxon>environmental samples</taxon>
    </lineage>
</organism>
<feature type="compositionally biased region" description="Basic and acidic residues" evidence="4">
    <location>
        <begin position="340"/>
        <end position="357"/>
    </location>
</feature>
<dbReference type="PANTHER" id="PTHR30146">
    <property type="entry name" value="LACI-RELATED TRANSCRIPTIONAL REPRESSOR"/>
    <property type="match status" value="1"/>
</dbReference>
<dbReference type="InterPro" id="IPR028082">
    <property type="entry name" value="Peripla_BP_I"/>
</dbReference>
<accession>A0A3P3XSU7</accession>
<dbReference type="Pfam" id="PF00356">
    <property type="entry name" value="LacI"/>
    <property type="match status" value="1"/>
</dbReference>
<dbReference type="CDD" id="cd01392">
    <property type="entry name" value="HTH_LacI"/>
    <property type="match status" value="1"/>
</dbReference>
<dbReference type="InterPro" id="IPR010982">
    <property type="entry name" value="Lambda_DNA-bd_dom_sf"/>
</dbReference>
<dbReference type="GO" id="GO:0000976">
    <property type="term" value="F:transcription cis-regulatory region binding"/>
    <property type="evidence" value="ECO:0007669"/>
    <property type="project" value="TreeGrafter"/>
</dbReference>
<reference evidence="6" key="1">
    <citation type="submission" date="2017-02" db="EMBL/GenBank/DDBJ databases">
        <authorList>
            <person name="Regsiter A."/>
            <person name="William W."/>
        </authorList>
    </citation>
    <scope>NUCLEOTIDE SEQUENCE</scope>
    <source>
        <strain evidence="6">BdmA 4</strain>
    </source>
</reference>
<dbReference type="InterPro" id="IPR025997">
    <property type="entry name" value="SBP_2_dom"/>
</dbReference>
<dbReference type="Pfam" id="PF13407">
    <property type="entry name" value="Peripla_BP_4"/>
    <property type="match status" value="1"/>
</dbReference>
<evidence type="ECO:0000256" key="2">
    <source>
        <dbReference type="ARBA" id="ARBA00023125"/>
    </source>
</evidence>
<dbReference type="AlphaFoldDB" id="A0A3P3XSU7"/>
<dbReference type="SMART" id="SM00354">
    <property type="entry name" value="HTH_LACI"/>
    <property type="match status" value="1"/>
</dbReference>